<keyword evidence="6" id="KW-0598">Phosphotransferase system</keyword>
<dbReference type="GO" id="GO:0016301">
    <property type="term" value="F:kinase activity"/>
    <property type="evidence" value="ECO:0007669"/>
    <property type="project" value="UniProtKB-KW"/>
</dbReference>
<evidence type="ECO:0000256" key="4">
    <source>
        <dbReference type="ARBA" id="ARBA00022597"/>
    </source>
</evidence>
<dbReference type="GO" id="GO:0005737">
    <property type="term" value="C:cytoplasm"/>
    <property type="evidence" value="ECO:0007669"/>
    <property type="project" value="UniProtKB-SubCell"/>
</dbReference>
<reference evidence="9" key="1">
    <citation type="submission" date="2014-02" db="EMBL/GenBank/DDBJ databases">
        <authorList>
            <person name="Zhao D."/>
            <person name="Dong X."/>
            <person name="Li Y."/>
            <person name="Lv L."/>
            <person name="Zhao D."/>
            <person name="Gao Y."/>
            <person name="Wang Y."/>
            <person name="Li Y."/>
        </authorList>
    </citation>
    <scope>NUCLEOTIDE SEQUENCE</scope>
    <source>
        <strain evidence="9">CGMCC 7049</strain>
    </source>
</reference>
<dbReference type="PANTHER" id="PTHR33799:SF1">
    <property type="entry name" value="PTS SYSTEM MANNOSE-SPECIFIC EIIAB COMPONENT-RELATED"/>
    <property type="match status" value="1"/>
</dbReference>
<dbReference type="CDD" id="cd00006">
    <property type="entry name" value="PTS_IIA_man"/>
    <property type="match status" value="1"/>
</dbReference>
<dbReference type="PANTHER" id="PTHR33799">
    <property type="entry name" value="PTS PERMEASE-RELATED-RELATED"/>
    <property type="match status" value="1"/>
</dbReference>
<keyword evidence="7" id="KW-0418">Kinase</keyword>
<name>A0AAU7NLT1_PEDPE</name>
<dbReference type="GO" id="GO:0016020">
    <property type="term" value="C:membrane"/>
    <property type="evidence" value="ECO:0007669"/>
    <property type="project" value="InterPro"/>
</dbReference>
<evidence type="ECO:0000313" key="9">
    <source>
        <dbReference type="EMBL" id="XBS08560.1"/>
    </source>
</evidence>
<dbReference type="InterPro" id="IPR033887">
    <property type="entry name" value="PTS_IIA_man"/>
</dbReference>
<keyword evidence="4 9" id="KW-0762">Sugar transport</keyword>
<dbReference type="SUPFAM" id="SSF53062">
    <property type="entry name" value="PTS system fructose IIA component-like"/>
    <property type="match status" value="1"/>
</dbReference>
<dbReference type="AlphaFoldDB" id="A0AAU7NLT1"/>
<evidence type="ECO:0000256" key="6">
    <source>
        <dbReference type="ARBA" id="ARBA00022683"/>
    </source>
</evidence>
<evidence type="ECO:0000256" key="7">
    <source>
        <dbReference type="ARBA" id="ARBA00022777"/>
    </source>
</evidence>
<dbReference type="Gene3D" id="3.40.50.510">
    <property type="entry name" value="Phosphotransferase system, mannose-type IIA component"/>
    <property type="match status" value="1"/>
</dbReference>
<comment type="subcellular location">
    <subcellularLocation>
        <location evidence="1">Cytoplasm</location>
    </subcellularLocation>
</comment>
<keyword evidence="5" id="KW-0808">Transferase</keyword>
<evidence type="ECO:0000256" key="2">
    <source>
        <dbReference type="ARBA" id="ARBA00022448"/>
    </source>
</evidence>
<sequence>MERKIIVASHGRMASGIKNSLEIIYGESKVVESLDCYVEDDFDLNEAISRLLERYKNYELIIVTDVFGGSVNNEFLKYVGRPNFYLITGLNLPLLIELVSKINAEGETKTIIKRVLFETKGTIQLCNDLIDTEIEEENF</sequence>
<proteinExistence type="predicted"/>
<evidence type="ECO:0000256" key="3">
    <source>
        <dbReference type="ARBA" id="ARBA00022490"/>
    </source>
</evidence>
<organism evidence="9">
    <name type="scientific">Pediococcus pentosaceus CGMCC 7049</name>
    <dbReference type="NCBI Taxonomy" id="1460385"/>
    <lineage>
        <taxon>Bacteria</taxon>
        <taxon>Bacillati</taxon>
        <taxon>Bacillota</taxon>
        <taxon>Bacilli</taxon>
        <taxon>Lactobacillales</taxon>
        <taxon>Lactobacillaceae</taxon>
        <taxon>Pediococcus</taxon>
    </lineage>
</organism>
<dbReference type="Pfam" id="PF03610">
    <property type="entry name" value="EIIA-man"/>
    <property type="match status" value="1"/>
</dbReference>
<reference evidence="9" key="2">
    <citation type="submission" date="2024-05" db="EMBL/GenBank/DDBJ databases">
        <authorList>
            <person name="Chen H."/>
        </authorList>
    </citation>
    <scope>NUCLEOTIDE SEQUENCE</scope>
    <source>
        <strain evidence="9">CGMCC 7049</strain>
    </source>
</reference>
<evidence type="ECO:0000256" key="1">
    <source>
        <dbReference type="ARBA" id="ARBA00004496"/>
    </source>
</evidence>
<evidence type="ECO:0000256" key="5">
    <source>
        <dbReference type="ARBA" id="ARBA00022679"/>
    </source>
</evidence>
<dbReference type="EMBL" id="CP157400">
    <property type="protein sequence ID" value="XBS08560.1"/>
    <property type="molecule type" value="Genomic_DNA"/>
</dbReference>
<feature type="domain" description="PTS EIIA type-4" evidence="8">
    <location>
        <begin position="2"/>
        <end position="123"/>
    </location>
</feature>
<evidence type="ECO:0000259" key="8">
    <source>
        <dbReference type="PROSITE" id="PS51096"/>
    </source>
</evidence>
<keyword evidence="3" id="KW-0963">Cytoplasm</keyword>
<dbReference type="InterPro" id="IPR036662">
    <property type="entry name" value="PTS_EIIA_man-typ_sf"/>
</dbReference>
<keyword evidence="2" id="KW-0813">Transport</keyword>
<dbReference type="GO" id="GO:0009401">
    <property type="term" value="P:phosphoenolpyruvate-dependent sugar phosphotransferase system"/>
    <property type="evidence" value="ECO:0007669"/>
    <property type="project" value="UniProtKB-KW"/>
</dbReference>
<gene>
    <name evidence="9" type="ORF">BB06_00985</name>
</gene>
<dbReference type="InterPro" id="IPR004701">
    <property type="entry name" value="PTS_EIIA_man-typ"/>
</dbReference>
<dbReference type="RefSeq" id="WP_069825046.1">
    <property type="nucleotide sequence ID" value="NZ_CP157400.1"/>
</dbReference>
<accession>A0AAU7NLT1</accession>
<dbReference type="PROSITE" id="PS51096">
    <property type="entry name" value="PTS_EIIA_TYPE_4"/>
    <property type="match status" value="1"/>
</dbReference>
<dbReference type="InterPro" id="IPR051471">
    <property type="entry name" value="Bacterial_PTS_sugar_comp"/>
</dbReference>
<protein>
    <submittedName>
        <fullName evidence="9">PTS sugar transporter subunit IIA</fullName>
    </submittedName>
</protein>